<protein>
    <recommendedName>
        <fullName evidence="7">Putative tartrate transporter</fullName>
    </recommendedName>
</protein>
<sequence>MAITGTTTAGLASPASSSTSLEASVYRKVTWRIVPFLMLCYVVAYLDRVNVGFAKLQMLNDLKFSETVYGLGAGVFFFGYFLFEVPSNVILHRVGARRWIARIMITWALISGAFMFVNSPTTFYVLRFLLGIAEAGFFPGIILYLTYWYPAERRARIVCTFMTAIPIAGLIGGPLSGWIMEAFAGVQGMAGWQWMFVLEAVPAVVMGVAVLLYLDDGIRAAKWLNEGEKRILEERIAQDAHGKTAHPSLRAVFSDGRVWLMALIYFCCVMGQYGLTFWMPTLIKTAGITGVLNIGMFTAIPYAAAVAAMLLLGRSSDQRRERRWHLATPMLLGAVGLVGSALAGTTNTGVAIVFLAIAAAGVLSSAPLFWSLPTAFLNGVAAAAGIAAINSVGNLAGFASPFLIGAIKDMTQSTNVGLYVLAGVLVAGAVIVLRVPARLVNR</sequence>
<evidence type="ECO:0000256" key="2">
    <source>
        <dbReference type="ARBA" id="ARBA00022448"/>
    </source>
</evidence>
<dbReference type="FunFam" id="1.20.1250.20:FF:000018">
    <property type="entry name" value="MFS transporter permease"/>
    <property type="match status" value="1"/>
</dbReference>
<accession>A0A1I7H8B1</accession>
<dbReference type="OrthoDB" id="5441967at2"/>
<keyword evidence="3 8" id="KW-0812">Transmembrane</keyword>
<evidence type="ECO:0000256" key="5">
    <source>
        <dbReference type="ARBA" id="ARBA00023136"/>
    </source>
</evidence>
<keyword evidence="2" id="KW-0813">Transport</keyword>
<feature type="transmembrane region" description="Helical" evidence="8">
    <location>
        <begin position="99"/>
        <end position="117"/>
    </location>
</feature>
<evidence type="ECO:0000313" key="11">
    <source>
        <dbReference type="Proteomes" id="UP000199391"/>
    </source>
</evidence>
<feature type="transmembrane region" description="Helical" evidence="8">
    <location>
        <begin position="29"/>
        <end position="47"/>
    </location>
</feature>
<dbReference type="Gene3D" id="1.20.1250.20">
    <property type="entry name" value="MFS general substrate transporter like domains"/>
    <property type="match status" value="2"/>
</dbReference>
<keyword evidence="5 8" id="KW-0472">Membrane</keyword>
<evidence type="ECO:0000256" key="4">
    <source>
        <dbReference type="ARBA" id="ARBA00022989"/>
    </source>
</evidence>
<dbReference type="AlphaFoldDB" id="A0A1I7H8B1"/>
<dbReference type="Pfam" id="PF07690">
    <property type="entry name" value="MFS_1"/>
    <property type="match status" value="1"/>
</dbReference>
<reference evidence="11" key="1">
    <citation type="submission" date="2016-10" db="EMBL/GenBank/DDBJ databases">
        <authorList>
            <person name="Varghese N."/>
            <person name="Submissions S."/>
        </authorList>
    </citation>
    <scope>NUCLEOTIDE SEQUENCE [LARGE SCALE GENOMIC DNA]</scope>
    <source>
        <strain evidence="11">CGMCC 1.11014</strain>
    </source>
</reference>
<evidence type="ECO:0000259" key="9">
    <source>
        <dbReference type="PROSITE" id="PS50850"/>
    </source>
</evidence>
<dbReference type="SUPFAM" id="SSF103473">
    <property type="entry name" value="MFS general substrate transporter"/>
    <property type="match status" value="1"/>
</dbReference>
<dbReference type="STRING" id="1035707.SAMN05216552_100551"/>
<evidence type="ECO:0000256" key="6">
    <source>
        <dbReference type="ARBA" id="ARBA00058119"/>
    </source>
</evidence>
<feature type="transmembrane region" description="Helical" evidence="8">
    <location>
        <begin position="291"/>
        <end position="312"/>
    </location>
</feature>
<evidence type="ECO:0000256" key="3">
    <source>
        <dbReference type="ARBA" id="ARBA00022692"/>
    </source>
</evidence>
<feature type="transmembrane region" description="Helical" evidence="8">
    <location>
        <begin position="324"/>
        <end position="343"/>
    </location>
</feature>
<evidence type="ECO:0000256" key="7">
    <source>
        <dbReference type="ARBA" id="ARBA00074139"/>
    </source>
</evidence>
<keyword evidence="4 8" id="KW-1133">Transmembrane helix</keyword>
<dbReference type="InterPro" id="IPR011701">
    <property type="entry name" value="MFS"/>
</dbReference>
<feature type="transmembrane region" description="Helical" evidence="8">
    <location>
        <begin position="192"/>
        <end position="214"/>
    </location>
</feature>
<dbReference type="InterPro" id="IPR020846">
    <property type="entry name" value="MFS_dom"/>
</dbReference>
<feature type="transmembrane region" description="Helical" evidence="8">
    <location>
        <begin position="382"/>
        <end position="404"/>
    </location>
</feature>
<dbReference type="EMBL" id="FPBO01000005">
    <property type="protein sequence ID" value="SFU56879.1"/>
    <property type="molecule type" value="Genomic_DNA"/>
</dbReference>
<dbReference type="CDD" id="cd17319">
    <property type="entry name" value="MFS_ExuT_GudP_like"/>
    <property type="match status" value="1"/>
</dbReference>
<dbReference type="Proteomes" id="UP000199391">
    <property type="component" value="Unassembled WGS sequence"/>
</dbReference>
<organism evidence="10 11">
    <name type="scientific">Pseudoduganella namucuonensis</name>
    <dbReference type="NCBI Taxonomy" id="1035707"/>
    <lineage>
        <taxon>Bacteria</taxon>
        <taxon>Pseudomonadati</taxon>
        <taxon>Pseudomonadota</taxon>
        <taxon>Betaproteobacteria</taxon>
        <taxon>Burkholderiales</taxon>
        <taxon>Oxalobacteraceae</taxon>
        <taxon>Telluria group</taxon>
        <taxon>Pseudoduganella</taxon>
    </lineage>
</organism>
<feature type="transmembrane region" description="Helical" evidence="8">
    <location>
        <begin position="157"/>
        <end position="180"/>
    </location>
</feature>
<dbReference type="GO" id="GO:0022857">
    <property type="term" value="F:transmembrane transporter activity"/>
    <property type="evidence" value="ECO:0007669"/>
    <property type="project" value="InterPro"/>
</dbReference>
<dbReference type="FunFam" id="1.20.1250.20:FF:000126">
    <property type="entry name" value="MFS transporter permease"/>
    <property type="match status" value="1"/>
</dbReference>
<feature type="domain" description="Major facilitator superfamily (MFS) profile" evidence="9">
    <location>
        <begin position="33"/>
        <end position="440"/>
    </location>
</feature>
<dbReference type="PANTHER" id="PTHR43791:SF36">
    <property type="entry name" value="TRANSPORTER, PUTATIVE (AFU_ORTHOLOGUE AFUA_6G08340)-RELATED"/>
    <property type="match status" value="1"/>
</dbReference>
<dbReference type="PANTHER" id="PTHR43791">
    <property type="entry name" value="PERMEASE-RELATED"/>
    <property type="match status" value="1"/>
</dbReference>
<feature type="transmembrane region" description="Helical" evidence="8">
    <location>
        <begin position="258"/>
        <end position="279"/>
    </location>
</feature>
<proteinExistence type="predicted"/>
<keyword evidence="11" id="KW-1185">Reference proteome</keyword>
<evidence type="ECO:0000256" key="1">
    <source>
        <dbReference type="ARBA" id="ARBA00004141"/>
    </source>
</evidence>
<comment type="subcellular location">
    <subcellularLocation>
        <location evidence="1">Membrane</location>
        <topology evidence="1">Multi-pass membrane protein</topology>
    </subcellularLocation>
</comment>
<comment type="function">
    <text evidence="6">Component of the tartrate utilization system and may allow entry of tartrate and tartrate dehydrogenase.</text>
</comment>
<feature type="transmembrane region" description="Helical" evidence="8">
    <location>
        <begin position="123"/>
        <end position="145"/>
    </location>
</feature>
<evidence type="ECO:0000313" key="10">
    <source>
        <dbReference type="EMBL" id="SFU56879.1"/>
    </source>
</evidence>
<feature type="transmembrane region" description="Helical" evidence="8">
    <location>
        <begin position="67"/>
        <end position="87"/>
    </location>
</feature>
<name>A0A1I7H8B1_9BURK</name>
<gene>
    <name evidence="10" type="ORF">SAMN05216552_100551</name>
</gene>
<feature type="transmembrane region" description="Helical" evidence="8">
    <location>
        <begin position="349"/>
        <end position="370"/>
    </location>
</feature>
<dbReference type="GO" id="GO:0005886">
    <property type="term" value="C:plasma membrane"/>
    <property type="evidence" value="ECO:0007669"/>
    <property type="project" value="TreeGrafter"/>
</dbReference>
<feature type="transmembrane region" description="Helical" evidence="8">
    <location>
        <begin position="416"/>
        <end position="437"/>
    </location>
</feature>
<dbReference type="PROSITE" id="PS50850">
    <property type="entry name" value="MFS"/>
    <property type="match status" value="1"/>
</dbReference>
<dbReference type="InterPro" id="IPR036259">
    <property type="entry name" value="MFS_trans_sf"/>
</dbReference>
<evidence type="ECO:0000256" key="8">
    <source>
        <dbReference type="SAM" id="Phobius"/>
    </source>
</evidence>
<dbReference type="RefSeq" id="WP_093554838.1">
    <property type="nucleotide sequence ID" value="NZ_FPBO01000005.1"/>
</dbReference>